<dbReference type="Gene3D" id="3.80.10.10">
    <property type="entry name" value="Ribonuclease Inhibitor"/>
    <property type="match status" value="1"/>
</dbReference>
<dbReference type="RefSeq" id="XP_007370393.1">
    <property type="nucleotide sequence ID" value="XM_007370331.1"/>
</dbReference>
<evidence type="ECO:0000313" key="3">
    <source>
        <dbReference type="Proteomes" id="UP000053319"/>
    </source>
</evidence>
<dbReference type="HOGENOM" id="CLU_020999_3_0_1"/>
<reference evidence="2 3" key="1">
    <citation type="journal article" date="2012" name="Science">
        <title>The Paleozoic origin of enzymatic lignin decomposition reconstructed from 31 fungal genomes.</title>
        <authorList>
            <person name="Floudas D."/>
            <person name="Binder M."/>
            <person name="Riley R."/>
            <person name="Barry K."/>
            <person name="Blanchette R.A."/>
            <person name="Henrissat B."/>
            <person name="Martinez A.T."/>
            <person name="Otillar R."/>
            <person name="Spatafora J.W."/>
            <person name="Yadav J.S."/>
            <person name="Aerts A."/>
            <person name="Benoit I."/>
            <person name="Boyd A."/>
            <person name="Carlson A."/>
            <person name="Copeland A."/>
            <person name="Coutinho P.M."/>
            <person name="de Vries R.P."/>
            <person name="Ferreira P."/>
            <person name="Findley K."/>
            <person name="Foster B."/>
            <person name="Gaskell J."/>
            <person name="Glotzer D."/>
            <person name="Gorecki P."/>
            <person name="Heitman J."/>
            <person name="Hesse C."/>
            <person name="Hori C."/>
            <person name="Igarashi K."/>
            <person name="Jurgens J.A."/>
            <person name="Kallen N."/>
            <person name="Kersten P."/>
            <person name="Kohler A."/>
            <person name="Kuees U."/>
            <person name="Kumar T.K.A."/>
            <person name="Kuo A."/>
            <person name="LaButti K."/>
            <person name="Larrondo L.F."/>
            <person name="Lindquist E."/>
            <person name="Ling A."/>
            <person name="Lombard V."/>
            <person name="Lucas S."/>
            <person name="Lundell T."/>
            <person name="Martin R."/>
            <person name="McLaughlin D.J."/>
            <person name="Morgenstern I."/>
            <person name="Morin E."/>
            <person name="Murat C."/>
            <person name="Nagy L.G."/>
            <person name="Nolan M."/>
            <person name="Ohm R.A."/>
            <person name="Patyshakuliyeva A."/>
            <person name="Rokas A."/>
            <person name="Ruiz-Duenas F.J."/>
            <person name="Sabat G."/>
            <person name="Salamov A."/>
            <person name="Samejima M."/>
            <person name="Schmutz J."/>
            <person name="Slot J.C."/>
            <person name="St John F."/>
            <person name="Stenlid J."/>
            <person name="Sun H."/>
            <person name="Sun S."/>
            <person name="Syed K."/>
            <person name="Tsang A."/>
            <person name="Wiebenga A."/>
            <person name="Young D."/>
            <person name="Pisabarro A."/>
            <person name="Eastwood D.C."/>
            <person name="Martin F."/>
            <person name="Cullen D."/>
            <person name="Grigoriev I.V."/>
            <person name="Hibbett D.S."/>
        </authorList>
    </citation>
    <scope>NUCLEOTIDE SEQUENCE [LARGE SCALE GENOMIC DNA]</scope>
    <source>
        <strain evidence="2 3">LYAD-421 SS1</strain>
    </source>
</reference>
<dbReference type="GeneID" id="18838263"/>
<organism evidence="2 3">
    <name type="scientific">Dichomitus squalens (strain LYAD-421)</name>
    <name type="common">Western red white-rot fungus</name>
    <dbReference type="NCBI Taxonomy" id="732165"/>
    <lineage>
        <taxon>Eukaryota</taxon>
        <taxon>Fungi</taxon>
        <taxon>Dikarya</taxon>
        <taxon>Basidiomycota</taxon>
        <taxon>Agaricomycotina</taxon>
        <taxon>Agaricomycetes</taxon>
        <taxon>Polyporales</taxon>
        <taxon>Polyporaceae</taxon>
        <taxon>Dichomitus</taxon>
    </lineage>
</organism>
<dbReference type="OMA" id="LNASMCT"/>
<evidence type="ECO:0000259" key="1">
    <source>
        <dbReference type="Pfam" id="PF12937"/>
    </source>
</evidence>
<gene>
    <name evidence="2" type="ORF">DICSQDRAFT_163676</name>
</gene>
<dbReference type="Pfam" id="PF12937">
    <property type="entry name" value="F-box-like"/>
    <property type="match status" value="1"/>
</dbReference>
<name>R7SPJ8_DICSQ</name>
<dbReference type="AlphaFoldDB" id="R7SPJ8"/>
<evidence type="ECO:0000313" key="2">
    <source>
        <dbReference type="EMBL" id="EJF56902.1"/>
    </source>
</evidence>
<dbReference type="InterPro" id="IPR001810">
    <property type="entry name" value="F-box_dom"/>
</dbReference>
<dbReference type="KEGG" id="dsq:DICSQDRAFT_163676"/>
<sequence length="662" mass="73385">MDGTLRARSRRGVRCGGGCGEETPVRDVDGWAGKGRAGRMRWAQGETGPRLGHVWTTTPKLVSPHSLCPPTPLLSLSFSEEWACLLSATLSANSTVRPLSTNTIVCFSSNRSLQTPRTRRVRFCTPPIPPSANRDQFLPLLQREVKRFQENYGRDSFQYGSDGWRVLVHPSADVDGPHFSPAVSSLMNQVHMNEATLSCIRARIDALSTFLIPVLRLPREVLELIFKVGSRMPQDDPILGSSIPRPFPLVVAAVSRQWREIALNTPDLWTNIVIKHPRPFGWIPLCLQRSCGQPIDITIDTRSTPLLNTTAVDQLIARFLPHIQRWRRFALTTSDPATIYAVGGRLANASAPMLRHLQLSLSGSSGNQEVLLHEILQGGADALTSVRFDSLSTPWSAPPLHNLVALDLRWLWHQTRLQYEQFRSVIAASPNIRALILRGTYIHLHAGRAYPPLHIPTLRYLELSGDTVCRMSSLLETPNLQELTLANLDETEFREFVASLPLPTDTSAAASASPSGSATGLGRYPALRNLSLLNASMCTPTRRFTRALPTITHLTVINSATSKFLQLFRKEHAGPDAHGYGYGHSHSHSEGVLSWPHLKKLTLVDDEVDYFLLHGVVRERAALGAPLDRLILNAPFIHDDQLVATLEECVNVDIVKDVDLDH</sequence>
<proteinExistence type="predicted"/>
<dbReference type="SUPFAM" id="SSF52047">
    <property type="entry name" value="RNI-like"/>
    <property type="match status" value="1"/>
</dbReference>
<feature type="domain" description="F-box" evidence="1">
    <location>
        <begin position="215"/>
        <end position="274"/>
    </location>
</feature>
<dbReference type="OrthoDB" id="3225069at2759"/>
<protein>
    <recommendedName>
        <fullName evidence="1">F-box domain-containing protein</fullName>
    </recommendedName>
</protein>
<dbReference type="Proteomes" id="UP000053319">
    <property type="component" value="Unassembled WGS sequence"/>
</dbReference>
<dbReference type="EMBL" id="JH719461">
    <property type="protein sequence ID" value="EJF56902.1"/>
    <property type="molecule type" value="Genomic_DNA"/>
</dbReference>
<dbReference type="InterPro" id="IPR032675">
    <property type="entry name" value="LRR_dom_sf"/>
</dbReference>
<accession>R7SPJ8</accession>